<gene>
    <name evidence="2" type="ORF">GVT53_16895</name>
</gene>
<evidence type="ECO:0000256" key="1">
    <source>
        <dbReference type="SAM" id="Phobius"/>
    </source>
</evidence>
<accession>A0A6G7J779</accession>
<dbReference type="KEGG" id="mut:GVT53_16895"/>
<dbReference type="RefSeq" id="WP_166249663.1">
    <property type="nucleotide sequence ID" value="NZ_CP049616.1"/>
</dbReference>
<dbReference type="AlphaFoldDB" id="A0A6G7J779"/>
<keyword evidence="1" id="KW-0472">Membrane</keyword>
<dbReference type="Proteomes" id="UP000502928">
    <property type="component" value="Chromosome"/>
</dbReference>
<organism evidence="2 3">
    <name type="scientific">Flagellimonas oceani</name>
    <dbReference type="NCBI Taxonomy" id="2698672"/>
    <lineage>
        <taxon>Bacteria</taxon>
        <taxon>Pseudomonadati</taxon>
        <taxon>Bacteroidota</taxon>
        <taxon>Flavobacteriia</taxon>
        <taxon>Flavobacteriales</taxon>
        <taxon>Flavobacteriaceae</taxon>
        <taxon>Flagellimonas</taxon>
    </lineage>
</organism>
<feature type="transmembrane region" description="Helical" evidence="1">
    <location>
        <begin position="96"/>
        <end position="117"/>
    </location>
</feature>
<feature type="transmembrane region" description="Helical" evidence="1">
    <location>
        <begin position="9"/>
        <end position="28"/>
    </location>
</feature>
<proteinExistence type="predicted"/>
<feature type="transmembrane region" description="Helical" evidence="1">
    <location>
        <begin position="137"/>
        <end position="161"/>
    </location>
</feature>
<evidence type="ECO:0000313" key="2">
    <source>
        <dbReference type="EMBL" id="QII46287.1"/>
    </source>
</evidence>
<sequence>MRSLNFQQSLWNVALLLCSVCMLVFFLHTNINVPNIYRIQLSDSFTAFQTQVLETDNLMANTYFDFFFILCYTLLFYSSIRIFFLSIEQRISIRYYSLSILPALFDITENLMILGLLDGTYCQGKCFSVFYWIVRLKWFVLIPFLLTALAIAAYHFIVFAGRTYNRLFIKKAMNSKRM</sequence>
<feature type="transmembrane region" description="Helical" evidence="1">
    <location>
        <begin position="63"/>
        <end position="84"/>
    </location>
</feature>
<keyword evidence="1" id="KW-1133">Transmembrane helix</keyword>
<evidence type="ECO:0000313" key="3">
    <source>
        <dbReference type="Proteomes" id="UP000502928"/>
    </source>
</evidence>
<dbReference type="EMBL" id="CP049616">
    <property type="protein sequence ID" value="QII46287.1"/>
    <property type="molecule type" value="Genomic_DNA"/>
</dbReference>
<keyword evidence="3" id="KW-1185">Reference proteome</keyword>
<protein>
    <submittedName>
        <fullName evidence="2">Uncharacterized protein</fullName>
    </submittedName>
</protein>
<reference evidence="2 3" key="1">
    <citation type="submission" date="2020-02" db="EMBL/GenBank/DDBJ databases">
        <title>Complete genome of Muricauda sp. 501str8.</title>
        <authorList>
            <person name="Dong B."/>
            <person name="Zhu S."/>
            <person name="Yang J."/>
            <person name="Chen J."/>
        </authorList>
    </citation>
    <scope>NUCLEOTIDE SEQUENCE [LARGE SCALE GENOMIC DNA]</scope>
    <source>
        <strain evidence="2 3">501str8</strain>
    </source>
</reference>
<name>A0A6G7J779_9FLAO</name>
<keyword evidence="1" id="KW-0812">Transmembrane</keyword>